<evidence type="ECO:0000313" key="2">
    <source>
        <dbReference type="Proteomes" id="UP000001542"/>
    </source>
</evidence>
<name>A2D8D2_TRIV3</name>
<evidence type="ECO:0000313" key="1">
    <source>
        <dbReference type="EMBL" id="EAY23181.1"/>
    </source>
</evidence>
<dbReference type="EMBL" id="DS113179">
    <property type="protein sequence ID" value="EAY23181.1"/>
    <property type="molecule type" value="Genomic_DNA"/>
</dbReference>
<dbReference type="InParanoid" id="A2D8D2"/>
<sequence>MEGESLDYSLFSVSTPSDQQKIAISKLKEKISNSVDYLCDALQHYESLGASGKDFVYEQAADWIISSAFNQFEVLKQIMPTVEQICNAQESFSGSSVALGSLRASYAIQSLYENQDEPIVNFINLEQQQFINFAKPFAQKFSNVNPLYLEQHMAAKARFNQNYGPAFLNKLLENILNKPVCEAIIYFCKWFPANWFFEQREVINQLFEKPELMQYPVLIFAQVLSQNSEFIDLDLLQQYVYYSVEITQENESTMLGPMSELFASQARLFATAAISILSNSQTDSIEVLFQMAQYFFDPERYILKPDVVSQEIVRVLARISVVEPKMVGNICELIVQRVSCHLNYELNTTTPILVNTPAIIELQTLFCQFSLRYKQIVDEFVNNAIQSDQSTILPIFCLLMPISERSHNEMMEFLFNNVFIQYVSEVPAEITNATFPPLVLACKYILNASDDSQIESEIKQYVGNAFQILFIVYSNPEVQWEFGKDPKQKNLHKEEIGKLIIDYDIHSFANPEIIDINFIIECCKLTKSEIKVATSLLSTLGAEVSAQVVSTLIEHAKYEQNPNGDISLDNIYIWLANTASVDNPEISNMIFNFLLSTQSYATNTARWLQAFKCISLKVVITNLENLHDAAGSSTLAHAALFDLLRTAQKASDTIRTRDQETYEDQEVYENAKKFADQNWCYQNIPMIKRWYMEYVLNSLHYPTSSKNFTEVVKVLINNGLEFLKETRNSIQNEAEDALDQLASFIHDSILAERIDCPEIYKVAINCMQTLWAGTNKKIDAIDPDRAVYLCNGTFMYFYSNEFDPNLVAWRRVLEYSMTVQMDFVTGMYKYLVNNSENKDSNFIIKTLSEFLEDKFVQNAMGYIAVRADALQEVLHQRNAKNEYLNELNQAAKPANNNAIPTFKSNITKNIIPLIYQIRQMTFFDQ</sequence>
<dbReference type="Proteomes" id="UP000001542">
    <property type="component" value="Unassembled WGS sequence"/>
</dbReference>
<dbReference type="VEuPathDB" id="TrichDB:TVAG_184870"/>
<dbReference type="VEuPathDB" id="TrichDB:TVAGG3_0393990"/>
<reference evidence="1" key="1">
    <citation type="submission" date="2006-10" db="EMBL/GenBank/DDBJ databases">
        <authorList>
            <person name="Amadeo P."/>
            <person name="Zhao Q."/>
            <person name="Wortman J."/>
            <person name="Fraser-Liggett C."/>
            <person name="Carlton J."/>
        </authorList>
    </citation>
    <scope>NUCLEOTIDE SEQUENCE</scope>
    <source>
        <strain evidence="1">G3</strain>
    </source>
</reference>
<accession>A2D8D2</accession>
<reference evidence="1" key="2">
    <citation type="journal article" date="2007" name="Science">
        <title>Draft genome sequence of the sexually transmitted pathogen Trichomonas vaginalis.</title>
        <authorList>
            <person name="Carlton J.M."/>
            <person name="Hirt R.P."/>
            <person name="Silva J.C."/>
            <person name="Delcher A.L."/>
            <person name="Schatz M."/>
            <person name="Zhao Q."/>
            <person name="Wortman J.R."/>
            <person name="Bidwell S.L."/>
            <person name="Alsmark U.C.M."/>
            <person name="Besteiro S."/>
            <person name="Sicheritz-Ponten T."/>
            <person name="Noel C.J."/>
            <person name="Dacks J.B."/>
            <person name="Foster P.G."/>
            <person name="Simillion C."/>
            <person name="Van de Peer Y."/>
            <person name="Miranda-Saavedra D."/>
            <person name="Barton G.J."/>
            <person name="Westrop G.D."/>
            <person name="Mueller S."/>
            <person name="Dessi D."/>
            <person name="Fiori P.L."/>
            <person name="Ren Q."/>
            <person name="Paulsen I."/>
            <person name="Zhang H."/>
            <person name="Bastida-Corcuera F.D."/>
            <person name="Simoes-Barbosa A."/>
            <person name="Brown M.T."/>
            <person name="Hayes R.D."/>
            <person name="Mukherjee M."/>
            <person name="Okumura C.Y."/>
            <person name="Schneider R."/>
            <person name="Smith A.J."/>
            <person name="Vanacova S."/>
            <person name="Villalvazo M."/>
            <person name="Haas B.J."/>
            <person name="Pertea M."/>
            <person name="Feldblyum T.V."/>
            <person name="Utterback T.R."/>
            <person name="Shu C.L."/>
            <person name="Osoegawa K."/>
            <person name="de Jong P.J."/>
            <person name="Hrdy I."/>
            <person name="Horvathova L."/>
            <person name="Zubacova Z."/>
            <person name="Dolezal P."/>
            <person name="Malik S.B."/>
            <person name="Logsdon J.M. Jr."/>
            <person name="Henze K."/>
            <person name="Gupta A."/>
            <person name="Wang C.C."/>
            <person name="Dunne R.L."/>
            <person name="Upcroft J.A."/>
            <person name="Upcroft P."/>
            <person name="White O."/>
            <person name="Salzberg S.L."/>
            <person name="Tang P."/>
            <person name="Chiu C.-H."/>
            <person name="Lee Y.-S."/>
            <person name="Embley T.M."/>
            <person name="Coombs G.H."/>
            <person name="Mottram J.C."/>
            <person name="Tachezy J."/>
            <person name="Fraser-Liggett C.M."/>
            <person name="Johnson P.J."/>
        </authorList>
    </citation>
    <scope>NUCLEOTIDE SEQUENCE [LARGE SCALE GENOMIC DNA]</scope>
    <source>
        <strain evidence="1">G3</strain>
    </source>
</reference>
<organism evidence="1 2">
    <name type="scientific">Trichomonas vaginalis (strain ATCC PRA-98 / G3)</name>
    <dbReference type="NCBI Taxonomy" id="412133"/>
    <lineage>
        <taxon>Eukaryota</taxon>
        <taxon>Metamonada</taxon>
        <taxon>Parabasalia</taxon>
        <taxon>Trichomonadida</taxon>
        <taxon>Trichomonadidae</taxon>
        <taxon>Trichomonas</taxon>
    </lineage>
</organism>
<proteinExistence type="predicted"/>
<dbReference type="AlphaFoldDB" id="A2D8D2"/>
<dbReference type="RefSeq" id="XP_001584167.1">
    <property type="nucleotide sequence ID" value="XM_001584117.1"/>
</dbReference>
<dbReference type="KEGG" id="tva:5468742"/>
<gene>
    <name evidence="1" type="ORF">TVAG_184870</name>
</gene>
<protein>
    <submittedName>
        <fullName evidence="1">Uncharacterized protein</fullName>
    </submittedName>
</protein>
<keyword evidence="2" id="KW-1185">Reference proteome</keyword>